<protein>
    <recommendedName>
        <fullName evidence="3">hAT-like transposase RNase-H fold domain-containing protein</fullName>
    </recommendedName>
</protein>
<feature type="non-terminal residue" evidence="1">
    <location>
        <position position="1"/>
    </location>
</feature>
<dbReference type="STRING" id="50990.A0A4Y7PFI4"/>
<gene>
    <name evidence="1" type="ORF">BD410DRAFT_735585</name>
</gene>
<dbReference type="EMBL" id="ML170811">
    <property type="protein sequence ID" value="TDL13239.1"/>
    <property type="molecule type" value="Genomic_DNA"/>
</dbReference>
<reference evidence="1 2" key="1">
    <citation type="submission" date="2018-06" db="EMBL/GenBank/DDBJ databases">
        <title>A transcriptomic atlas of mushroom development highlights an independent origin of complex multicellularity.</title>
        <authorList>
            <consortium name="DOE Joint Genome Institute"/>
            <person name="Krizsan K."/>
            <person name="Almasi E."/>
            <person name="Merenyi Z."/>
            <person name="Sahu N."/>
            <person name="Viragh M."/>
            <person name="Koszo T."/>
            <person name="Mondo S."/>
            <person name="Kiss B."/>
            <person name="Balint B."/>
            <person name="Kues U."/>
            <person name="Barry K."/>
            <person name="Hegedus J.C."/>
            <person name="Henrissat B."/>
            <person name="Johnson J."/>
            <person name="Lipzen A."/>
            <person name="Ohm R."/>
            <person name="Nagy I."/>
            <person name="Pangilinan J."/>
            <person name="Yan J."/>
            <person name="Xiong Y."/>
            <person name="Grigoriev I.V."/>
            <person name="Hibbett D.S."/>
            <person name="Nagy L.G."/>
        </authorList>
    </citation>
    <scope>NUCLEOTIDE SEQUENCE [LARGE SCALE GENOMIC DNA]</scope>
    <source>
        <strain evidence="1 2">SZMC22713</strain>
    </source>
</reference>
<name>A0A4Y7PFI4_9AGAM</name>
<evidence type="ECO:0000313" key="2">
    <source>
        <dbReference type="Proteomes" id="UP000294933"/>
    </source>
</evidence>
<dbReference type="SUPFAM" id="SSF53098">
    <property type="entry name" value="Ribonuclease H-like"/>
    <property type="match status" value="1"/>
</dbReference>
<dbReference type="AlphaFoldDB" id="A0A4Y7PFI4"/>
<evidence type="ECO:0008006" key="3">
    <source>
        <dbReference type="Google" id="ProtNLM"/>
    </source>
</evidence>
<sequence length="129" mass="14680">FLEATNRISKSAVPLVHEVIPLIDKLTDTLAAAVIDESLHTAIRAAMARGVEVLNRYYSKTDDSIMYRCAMVLHPRYKTSYFKKQSWPADWIDNTMQLLRTQYERHYAAASTVPNNVHIHIVNNCVSSS</sequence>
<organism evidence="1 2">
    <name type="scientific">Rickenella mellea</name>
    <dbReference type="NCBI Taxonomy" id="50990"/>
    <lineage>
        <taxon>Eukaryota</taxon>
        <taxon>Fungi</taxon>
        <taxon>Dikarya</taxon>
        <taxon>Basidiomycota</taxon>
        <taxon>Agaricomycotina</taxon>
        <taxon>Agaricomycetes</taxon>
        <taxon>Hymenochaetales</taxon>
        <taxon>Rickenellaceae</taxon>
        <taxon>Rickenella</taxon>
    </lineage>
</organism>
<dbReference type="OrthoDB" id="3359487at2759"/>
<dbReference type="VEuPathDB" id="FungiDB:BD410DRAFT_735585"/>
<dbReference type="InterPro" id="IPR012337">
    <property type="entry name" value="RNaseH-like_sf"/>
</dbReference>
<evidence type="ECO:0000313" key="1">
    <source>
        <dbReference type="EMBL" id="TDL13239.1"/>
    </source>
</evidence>
<proteinExistence type="predicted"/>
<keyword evidence="2" id="KW-1185">Reference proteome</keyword>
<accession>A0A4Y7PFI4</accession>
<dbReference type="Proteomes" id="UP000294933">
    <property type="component" value="Unassembled WGS sequence"/>
</dbReference>